<keyword evidence="4 8" id="KW-0560">Oxidoreductase</keyword>
<accession>A0A6A6FZD2</accession>
<evidence type="ECO:0000256" key="8">
    <source>
        <dbReference type="RuleBase" id="RU000461"/>
    </source>
</evidence>
<evidence type="ECO:0000256" key="2">
    <source>
        <dbReference type="ARBA" id="ARBA00010617"/>
    </source>
</evidence>
<keyword evidence="7 8" id="KW-0349">Heme</keyword>
<dbReference type="Gene3D" id="1.10.630.10">
    <property type="entry name" value="Cytochrome P450"/>
    <property type="match status" value="1"/>
</dbReference>
<dbReference type="GO" id="GO:0005506">
    <property type="term" value="F:iron ion binding"/>
    <property type="evidence" value="ECO:0007669"/>
    <property type="project" value="InterPro"/>
</dbReference>
<dbReference type="PROSITE" id="PS00086">
    <property type="entry name" value="CYTOCHROME_P450"/>
    <property type="match status" value="1"/>
</dbReference>
<dbReference type="InterPro" id="IPR017972">
    <property type="entry name" value="Cyt_P450_CS"/>
</dbReference>
<dbReference type="EMBL" id="ML992528">
    <property type="protein sequence ID" value="KAF2218795.1"/>
    <property type="molecule type" value="Genomic_DNA"/>
</dbReference>
<gene>
    <name evidence="10" type="ORF">BDZ85DRAFT_207362</name>
</gene>
<dbReference type="InterPro" id="IPR036396">
    <property type="entry name" value="Cyt_P450_sf"/>
</dbReference>
<dbReference type="GO" id="GO:0020037">
    <property type="term" value="F:heme binding"/>
    <property type="evidence" value="ECO:0007669"/>
    <property type="project" value="InterPro"/>
</dbReference>
<sequence length="486" mass="54965">MTLVFLLTLTLSITTYRLLLHPLRHIPGPLSCKLTMWSWLPSDWTGTRARHIQAMHRRYGDIVRIGPREVSCADPAALSTIYGPSGPAAKCIRGPWYTGQSEPHVHSLQNEPTLAEHNRRRRDWDAAFSVRALGTYKGNIRRNAGGLLGQIARLAGQGKVDVRECMMWFGFDVMGELGFGRSFGTVEAGRTSEEVHLVELGVRAINTLINVPYLSHILRYLPSPIARFESWLDTALDWRISHHGEKDFVDADVFAFLLGEQGKQRRKLNRLELRQDCMLMVVAGSDTTSNAMTFVLYELARQPELVRRLREELAELFPGNLEKPDDFEILRDQAHLLNACINEALRLWAPVPSGLQRTTTTRMTLPSGRETIVVPADTVVSTHTLTMHLDERNFSNPELYLPDRWIEPEKQQTHNPRALSPFGYGVTGCIGKNLAFMEMRLVLAQFVARFDIEVEEADARAFEASVRDQFVVATGPLRMSIKPRKS</sequence>
<feature type="chain" id="PRO_5025379097" evidence="9">
    <location>
        <begin position="16"/>
        <end position="486"/>
    </location>
</feature>
<dbReference type="InterPro" id="IPR002401">
    <property type="entry name" value="Cyt_P450_E_grp-I"/>
</dbReference>
<dbReference type="GO" id="GO:0004497">
    <property type="term" value="F:monooxygenase activity"/>
    <property type="evidence" value="ECO:0007669"/>
    <property type="project" value="UniProtKB-KW"/>
</dbReference>
<comment type="cofactor">
    <cofactor evidence="1 7">
        <name>heme</name>
        <dbReference type="ChEBI" id="CHEBI:30413"/>
    </cofactor>
</comment>
<dbReference type="PRINTS" id="PR00463">
    <property type="entry name" value="EP450I"/>
</dbReference>
<keyword evidence="6 8" id="KW-0503">Monooxygenase</keyword>
<dbReference type="CDD" id="cd11061">
    <property type="entry name" value="CYP67-like"/>
    <property type="match status" value="1"/>
</dbReference>
<keyword evidence="11" id="KW-1185">Reference proteome</keyword>
<comment type="similarity">
    <text evidence="2 8">Belongs to the cytochrome P450 family.</text>
</comment>
<evidence type="ECO:0000256" key="9">
    <source>
        <dbReference type="SAM" id="SignalP"/>
    </source>
</evidence>
<dbReference type="PRINTS" id="PR00385">
    <property type="entry name" value="P450"/>
</dbReference>
<dbReference type="PANTHER" id="PTHR24305">
    <property type="entry name" value="CYTOCHROME P450"/>
    <property type="match status" value="1"/>
</dbReference>
<evidence type="ECO:0000313" key="10">
    <source>
        <dbReference type="EMBL" id="KAF2218795.1"/>
    </source>
</evidence>
<evidence type="ECO:0000256" key="6">
    <source>
        <dbReference type="ARBA" id="ARBA00023033"/>
    </source>
</evidence>
<dbReference type="PANTHER" id="PTHR24305:SF187">
    <property type="entry name" value="P450, PUTATIVE (EUROFUNG)-RELATED"/>
    <property type="match status" value="1"/>
</dbReference>
<evidence type="ECO:0000313" key="11">
    <source>
        <dbReference type="Proteomes" id="UP000799538"/>
    </source>
</evidence>
<evidence type="ECO:0000256" key="5">
    <source>
        <dbReference type="ARBA" id="ARBA00023004"/>
    </source>
</evidence>
<reference evidence="11" key="1">
    <citation type="journal article" date="2020" name="Stud. Mycol.">
        <title>101 Dothideomycetes genomes: A test case for predicting lifestyles and emergence of pathogens.</title>
        <authorList>
            <person name="Haridas S."/>
            <person name="Albert R."/>
            <person name="Binder M."/>
            <person name="Bloem J."/>
            <person name="LaButti K."/>
            <person name="Salamov A."/>
            <person name="Andreopoulos B."/>
            <person name="Baker S."/>
            <person name="Barry K."/>
            <person name="Bills G."/>
            <person name="Bluhm B."/>
            <person name="Cannon C."/>
            <person name="Castanera R."/>
            <person name="Culley D."/>
            <person name="Daum C."/>
            <person name="Ezra D."/>
            <person name="Gonzalez J."/>
            <person name="Henrissat B."/>
            <person name="Kuo A."/>
            <person name="Liang C."/>
            <person name="Lipzen A."/>
            <person name="Lutzoni F."/>
            <person name="Magnuson J."/>
            <person name="Mondo S."/>
            <person name="Nolan M."/>
            <person name="Ohm R."/>
            <person name="Pangilinan J."/>
            <person name="Park H.-J."/>
            <person name="Ramirez L."/>
            <person name="Alfaro M."/>
            <person name="Sun H."/>
            <person name="Tritt A."/>
            <person name="Yoshinaga Y."/>
            <person name="Zwiers L.-H."/>
            <person name="Turgeon B."/>
            <person name="Goodwin S."/>
            <person name="Spatafora J."/>
            <person name="Crous P."/>
            <person name="Grigoriev I."/>
        </authorList>
    </citation>
    <scope>NUCLEOTIDE SEQUENCE [LARGE SCALE GENOMIC DNA]</scope>
    <source>
        <strain evidence="11">CECT 20119</strain>
    </source>
</reference>
<feature type="signal peptide" evidence="9">
    <location>
        <begin position="1"/>
        <end position="15"/>
    </location>
</feature>
<evidence type="ECO:0000256" key="1">
    <source>
        <dbReference type="ARBA" id="ARBA00001971"/>
    </source>
</evidence>
<keyword evidence="9" id="KW-0732">Signal</keyword>
<protein>
    <submittedName>
        <fullName evidence="10">Cytochrome P450</fullName>
    </submittedName>
</protein>
<dbReference type="AlphaFoldDB" id="A0A6A6FZD2"/>
<dbReference type="SUPFAM" id="SSF48264">
    <property type="entry name" value="Cytochrome P450"/>
    <property type="match status" value="1"/>
</dbReference>
<keyword evidence="3 7" id="KW-0479">Metal-binding</keyword>
<dbReference type="InterPro" id="IPR001128">
    <property type="entry name" value="Cyt_P450"/>
</dbReference>
<dbReference type="InterPro" id="IPR050121">
    <property type="entry name" value="Cytochrome_P450_monoxygenase"/>
</dbReference>
<dbReference type="Proteomes" id="UP000799538">
    <property type="component" value="Unassembled WGS sequence"/>
</dbReference>
<evidence type="ECO:0000256" key="4">
    <source>
        <dbReference type="ARBA" id="ARBA00023002"/>
    </source>
</evidence>
<dbReference type="OrthoDB" id="6692864at2759"/>
<evidence type="ECO:0000256" key="3">
    <source>
        <dbReference type="ARBA" id="ARBA00022723"/>
    </source>
</evidence>
<name>A0A6A6FZD2_9PEZI</name>
<evidence type="ECO:0000256" key="7">
    <source>
        <dbReference type="PIRSR" id="PIRSR602401-1"/>
    </source>
</evidence>
<proteinExistence type="inferred from homology"/>
<dbReference type="GO" id="GO:0016705">
    <property type="term" value="F:oxidoreductase activity, acting on paired donors, with incorporation or reduction of molecular oxygen"/>
    <property type="evidence" value="ECO:0007669"/>
    <property type="project" value="InterPro"/>
</dbReference>
<dbReference type="Pfam" id="PF00067">
    <property type="entry name" value="p450"/>
    <property type="match status" value="1"/>
</dbReference>
<organism evidence="10 11">
    <name type="scientific">Elsinoe ampelina</name>
    <dbReference type="NCBI Taxonomy" id="302913"/>
    <lineage>
        <taxon>Eukaryota</taxon>
        <taxon>Fungi</taxon>
        <taxon>Dikarya</taxon>
        <taxon>Ascomycota</taxon>
        <taxon>Pezizomycotina</taxon>
        <taxon>Dothideomycetes</taxon>
        <taxon>Dothideomycetidae</taxon>
        <taxon>Myriangiales</taxon>
        <taxon>Elsinoaceae</taxon>
        <taxon>Elsinoe</taxon>
    </lineage>
</organism>
<feature type="binding site" description="axial binding residue" evidence="7">
    <location>
        <position position="429"/>
    </location>
    <ligand>
        <name>heme</name>
        <dbReference type="ChEBI" id="CHEBI:30413"/>
    </ligand>
    <ligandPart>
        <name>Fe</name>
        <dbReference type="ChEBI" id="CHEBI:18248"/>
    </ligandPart>
</feature>
<keyword evidence="5 7" id="KW-0408">Iron</keyword>